<evidence type="ECO:0000256" key="2">
    <source>
        <dbReference type="ARBA" id="ARBA00022516"/>
    </source>
</evidence>
<evidence type="ECO:0000313" key="20">
    <source>
        <dbReference type="EMBL" id="TDT61841.1"/>
    </source>
</evidence>
<dbReference type="EC" id="1.1.1.94" evidence="10 13"/>
<keyword evidence="2 13" id="KW-0444">Lipid biosynthesis</keyword>
<evidence type="ECO:0000256" key="14">
    <source>
        <dbReference type="PIRSR" id="PIRSR000114-1"/>
    </source>
</evidence>
<dbReference type="AlphaFoldDB" id="A0A4R7KR50"/>
<feature type="binding site" evidence="13">
    <location>
        <position position="11"/>
    </location>
    <ligand>
        <name>NADPH</name>
        <dbReference type="ChEBI" id="CHEBI:57783"/>
    </ligand>
</feature>
<evidence type="ECO:0000256" key="11">
    <source>
        <dbReference type="ARBA" id="ARBA00069372"/>
    </source>
</evidence>
<evidence type="ECO:0000256" key="6">
    <source>
        <dbReference type="ARBA" id="ARBA00023098"/>
    </source>
</evidence>
<feature type="binding site" evidence="13">
    <location>
        <position position="252"/>
    </location>
    <ligand>
        <name>sn-glycerol 3-phosphate</name>
        <dbReference type="ChEBI" id="CHEBI:57597"/>
    </ligand>
</feature>
<dbReference type="UniPathway" id="UPA00940"/>
<dbReference type="InterPro" id="IPR006109">
    <property type="entry name" value="G3P_DH_NAD-dep_C"/>
</dbReference>
<feature type="binding site" evidence="13">
    <location>
        <position position="133"/>
    </location>
    <ligand>
        <name>sn-glycerol 3-phosphate</name>
        <dbReference type="ChEBI" id="CHEBI:57597"/>
    </ligand>
</feature>
<feature type="binding site" evidence="13">
    <location>
        <position position="278"/>
    </location>
    <ligand>
        <name>NADPH</name>
        <dbReference type="ChEBI" id="CHEBI:57783"/>
    </ligand>
</feature>
<name>A0A4R7KR50_9CLOT</name>
<evidence type="ECO:0000256" key="3">
    <source>
        <dbReference type="ARBA" id="ARBA00022857"/>
    </source>
</evidence>
<dbReference type="GO" id="GO:0008654">
    <property type="term" value="P:phospholipid biosynthetic process"/>
    <property type="evidence" value="ECO:0007669"/>
    <property type="project" value="UniProtKB-KW"/>
</dbReference>
<comment type="caution">
    <text evidence="13">Lacks conserved residue(s) required for the propagation of feature annotation.</text>
</comment>
<evidence type="ECO:0000256" key="10">
    <source>
        <dbReference type="ARBA" id="ARBA00066687"/>
    </source>
</evidence>
<comment type="caution">
    <text evidence="20">The sequence shown here is derived from an EMBL/GenBank/DDBJ whole genome shotgun (WGS) entry which is preliminary data.</text>
</comment>
<keyword evidence="5 13" id="KW-0520">NAD</keyword>
<dbReference type="PANTHER" id="PTHR11728">
    <property type="entry name" value="GLYCEROL-3-PHOSPHATE DEHYDROGENASE"/>
    <property type="match status" value="1"/>
</dbReference>
<dbReference type="GO" id="GO:0005975">
    <property type="term" value="P:carbohydrate metabolic process"/>
    <property type="evidence" value="ECO:0007669"/>
    <property type="project" value="InterPro"/>
</dbReference>
<organism evidence="20 21">
    <name type="scientific">Fonticella tunisiensis</name>
    <dbReference type="NCBI Taxonomy" id="1096341"/>
    <lineage>
        <taxon>Bacteria</taxon>
        <taxon>Bacillati</taxon>
        <taxon>Bacillota</taxon>
        <taxon>Clostridia</taxon>
        <taxon>Eubacteriales</taxon>
        <taxon>Clostridiaceae</taxon>
        <taxon>Fonticella</taxon>
    </lineage>
</organism>
<feature type="binding site" evidence="13">
    <location>
        <position position="241"/>
    </location>
    <ligand>
        <name>sn-glycerol 3-phosphate</name>
        <dbReference type="ChEBI" id="CHEBI:57597"/>
    </ligand>
</feature>
<feature type="binding site" evidence="13">
    <location>
        <position position="105"/>
    </location>
    <ligand>
        <name>sn-glycerol 3-phosphate</name>
        <dbReference type="ChEBI" id="CHEBI:57597"/>
    </ligand>
</feature>
<dbReference type="FunFam" id="1.10.1040.10:FF:000001">
    <property type="entry name" value="Glycerol-3-phosphate dehydrogenase [NAD(P)+]"/>
    <property type="match status" value="1"/>
</dbReference>
<comment type="pathway">
    <text evidence="13">Membrane lipid metabolism; glycerophospholipid metabolism.</text>
</comment>
<keyword evidence="8 13" id="KW-1208">Phospholipid metabolism</keyword>
<feature type="binding site" evidence="13">
    <location>
        <position position="253"/>
    </location>
    <ligand>
        <name>sn-glycerol 3-phosphate</name>
        <dbReference type="ChEBI" id="CHEBI:57597"/>
    </ligand>
</feature>
<evidence type="ECO:0000256" key="17">
    <source>
        <dbReference type="RuleBase" id="RU000437"/>
    </source>
</evidence>
<dbReference type="PROSITE" id="PS00957">
    <property type="entry name" value="NAD_G3PDH"/>
    <property type="match status" value="1"/>
</dbReference>
<dbReference type="GO" id="GO:0006650">
    <property type="term" value="P:glycerophospholipid metabolic process"/>
    <property type="evidence" value="ECO:0007669"/>
    <property type="project" value="UniProtKB-UniRule"/>
</dbReference>
<evidence type="ECO:0000259" key="19">
    <source>
        <dbReference type="Pfam" id="PF07479"/>
    </source>
</evidence>
<keyword evidence="21" id="KW-1185">Reference proteome</keyword>
<keyword evidence="7 13" id="KW-0594">Phospholipid biosynthesis</keyword>
<feature type="domain" description="Glycerol-3-phosphate dehydrogenase NAD-dependent C-terminal" evidence="19">
    <location>
        <begin position="177"/>
        <end position="317"/>
    </location>
</feature>
<dbReference type="InterPro" id="IPR013328">
    <property type="entry name" value="6PGD_dom2"/>
</dbReference>
<evidence type="ECO:0000259" key="18">
    <source>
        <dbReference type="Pfam" id="PF01210"/>
    </source>
</evidence>
<dbReference type="EMBL" id="SOAZ01000005">
    <property type="protein sequence ID" value="TDT61841.1"/>
    <property type="molecule type" value="Genomic_DNA"/>
</dbReference>
<dbReference type="HAMAP" id="MF_00394">
    <property type="entry name" value="NAD_Glyc3P_dehydrog"/>
    <property type="match status" value="1"/>
</dbReference>
<feature type="binding site" evidence="13">
    <location>
        <position position="188"/>
    </location>
    <ligand>
        <name>sn-glycerol 3-phosphate</name>
        <dbReference type="ChEBI" id="CHEBI:57597"/>
    </ligand>
</feature>
<reference evidence="20 21" key="1">
    <citation type="submission" date="2019-03" db="EMBL/GenBank/DDBJ databases">
        <title>Genomic Encyclopedia of Type Strains, Phase IV (KMG-IV): sequencing the most valuable type-strain genomes for metagenomic binning, comparative biology and taxonomic classification.</title>
        <authorList>
            <person name="Goeker M."/>
        </authorList>
    </citation>
    <scope>NUCLEOTIDE SEQUENCE [LARGE SCALE GENOMIC DNA]</scope>
    <source>
        <strain evidence="20 21">DSM 24455</strain>
    </source>
</reference>
<proteinExistence type="inferred from homology"/>
<dbReference type="GO" id="GO:0141152">
    <property type="term" value="F:glycerol-3-phosphate dehydrogenase (NAD+) activity"/>
    <property type="evidence" value="ECO:0007669"/>
    <property type="project" value="RHEA"/>
</dbReference>
<dbReference type="InterPro" id="IPR006168">
    <property type="entry name" value="G3P_DH_NAD-dep"/>
</dbReference>
<feature type="binding site" evidence="13">
    <location>
        <position position="31"/>
    </location>
    <ligand>
        <name>NADPH</name>
        <dbReference type="ChEBI" id="CHEBI:57783"/>
    </ligand>
</feature>
<evidence type="ECO:0000256" key="13">
    <source>
        <dbReference type="HAMAP-Rule" id="MF_00394"/>
    </source>
</evidence>
<dbReference type="PANTHER" id="PTHR11728:SF1">
    <property type="entry name" value="GLYCEROL-3-PHOSPHATE DEHYDROGENASE [NAD(+)] 2, CHLOROPLASTIC"/>
    <property type="match status" value="1"/>
</dbReference>
<dbReference type="InterPro" id="IPR008927">
    <property type="entry name" value="6-PGluconate_DH-like_C_sf"/>
</dbReference>
<sequence length="337" mass="36658">MRIGVLGSGSWGTAIGVLLSKKGYEVNLWDRNSEVIESINQTRENIRYLPGVLLPAGLNGVNTIDECVKEAEIIVIAVPSQAVRKVCEQLRGLIRSEQILVSLAKGIEVGTSKRMSQVIEEYFPDNRIAVLSGPSHAEEVSRDIPTAVVVTSKERETAECIQDIFITPKFRVYTNPDVVGVEIGGAVKNIIAIAAGISDGLGYGDNTKAALMTRGIAEIARLGEALGAEYLTFAGLAGIGDLIVTCTSIHSRNRRAGMLLGQGKKLEEALAEIRMVVEGVNTTRSTYELAKKLGVDMPITSELYRILFEGKDPRYAVSDLMLRSKTHEIEEIAVKMW</sequence>
<evidence type="ECO:0000256" key="5">
    <source>
        <dbReference type="ARBA" id="ARBA00023027"/>
    </source>
</evidence>
<comment type="function">
    <text evidence="13">Catalyzes the reduction of the glycolytic intermediate dihydroxyacetone phosphate (DHAP) to sn-glycerol 3-phosphate (G3P), the key precursor for phospholipid synthesis.</text>
</comment>
<dbReference type="GO" id="GO:0141153">
    <property type="term" value="F:glycerol-3-phosphate dehydrogenase (NADP+) activity"/>
    <property type="evidence" value="ECO:0007669"/>
    <property type="project" value="RHEA"/>
</dbReference>
<accession>A0A4R7KR50</accession>
<evidence type="ECO:0000256" key="16">
    <source>
        <dbReference type="PIRSR" id="PIRSR000114-3"/>
    </source>
</evidence>
<feature type="binding site" evidence="15">
    <location>
        <position position="105"/>
    </location>
    <ligand>
        <name>substrate</name>
    </ligand>
</feature>
<dbReference type="GO" id="GO:0005829">
    <property type="term" value="C:cytosol"/>
    <property type="evidence" value="ECO:0007669"/>
    <property type="project" value="TreeGrafter"/>
</dbReference>
<evidence type="ECO:0000256" key="4">
    <source>
        <dbReference type="ARBA" id="ARBA00023002"/>
    </source>
</evidence>
<keyword evidence="6 13" id="KW-0443">Lipid metabolism</keyword>
<keyword evidence="3 13" id="KW-0521">NADP</keyword>
<keyword evidence="13" id="KW-0963">Cytoplasm</keyword>
<dbReference type="SUPFAM" id="SSF48179">
    <property type="entry name" value="6-phosphogluconate dehydrogenase C-terminal domain-like"/>
    <property type="match status" value="1"/>
</dbReference>
<feature type="binding site" evidence="13">
    <location>
        <position position="137"/>
    </location>
    <ligand>
        <name>NADPH</name>
        <dbReference type="ChEBI" id="CHEBI:57783"/>
    </ligand>
</feature>
<dbReference type="SUPFAM" id="SSF51735">
    <property type="entry name" value="NAD(P)-binding Rossmann-fold domains"/>
    <property type="match status" value="1"/>
</dbReference>
<feature type="binding site" evidence="16">
    <location>
        <begin position="7"/>
        <end position="12"/>
    </location>
    <ligand>
        <name>NAD(+)</name>
        <dbReference type="ChEBI" id="CHEBI:57540"/>
    </ligand>
</feature>
<feature type="binding site" evidence="13">
    <location>
        <position position="48"/>
    </location>
    <ligand>
        <name>NADPH</name>
        <dbReference type="ChEBI" id="CHEBI:57783"/>
    </ligand>
</feature>
<feature type="binding site" evidence="16">
    <location>
        <position position="252"/>
    </location>
    <ligand>
        <name>NAD(+)</name>
        <dbReference type="ChEBI" id="CHEBI:57540"/>
    </ligand>
</feature>
<feature type="binding site" evidence="13">
    <location>
        <position position="135"/>
    </location>
    <ligand>
        <name>sn-glycerol 3-phosphate</name>
        <dbReference type="ChEBI" id="CHEBI:57597"/>
    </ligand>
</feature>
<evidence type="ECO:0000256" key="15">
    <source>
        <dbReference type="PIRSR" id="PIRSR000114-2"/>
    </source>
</evidence>
<gene>
    <name evidence="13" type="primary">gpsA</name>
    <name evidence="20" type="ORF">EDD71_10519</name>
</gene>
<dbReference type="Proteomes" id="UP000295325">
    <property type="component" value="Unassembled WGS sequence"/>
</dbReference>
<feature type="binding site" evidence="13">
    <location>
        <position position="252"/>
    </location>
    <ligand>
        <name>NADPH</name>
        <dbReference type="ChEBI" id="CHEBI:57783"/>
    </ligand>
</feature>
<dbReference type="NCBIfam" id="NF000942">
    <property type="entry name" value="PRK00094.1-4"/>
    <property type="match status" value="1"/>
</dbReference>
<evidence type="ECO:0000256" key="7">
    <source>
        <dbReference type="ARBA" id="ARBA00023209"/>
    </source>
</evidence>
<feature type="domain" description="Glycerol-3-phosphate dehydrogenase NAD-dependent N-terminal" evidence="18">
    <location>
        <begin position="3"/>
        <end position="157"/>
    </location>
</feature>
<feature type="binding site" evidence="16">
    <location>
        <position position="137"/>
    </location>
    <ligand>
        <name>NAD(+)</name>
        <dbReference type="ChEBI" id="CHEBI:57540"/>
    </ligand>
</feature>
<feature type="binding site" evidence="13">
    <location>
        <position position="251"/>
    </location>
    <ligand>
        <name>sn-glycerol 3-phosphate</name>
        <dbReference type="ChEBI" id="CHEBI:57597"/>
    </ligand>
</feature>
<comment type="catalytic activity">
    <reaction evidence="13">
        <text>sn-glycerol 3-phosphate + NAD(+) = dihydroxyacetone phosphate + NADH + H(+)</text>
        <dbReference type="Rhea" id="RHEA:11092"/>
        <dbReference type="ChEBI" id="CHEBI:15378"/>
        <dbReference type="ChEBI" id="CHEBI:57540"/>
        <dbReference type="ChEBI" id="CHEBI:57597"/>
        <dbReference type="ChEBI" id="CHEBI:57642"/>
        <dbReference type="ChEBI" id="CHEBI:57945"/>
        <dbReference type="EC" id="1.1.1.94"/>
    </reaction>
</comment>
<dbReference type="PIRSF" id="PIRSF000114">
    <property type="entry name" value="Glycerol-3-P_dh"/>
    <property type="match status" value="1"/>
</dbReference>
<comment type="catalytic activity">
    <reaction evidence="9">
        <text>sn-glycerol 3-phosphate + NADP(+) = dihydroxyacetone phosphate + NADPH + H(+)</text>
        <dbReference type="Rhea" id="RHEA:11096"/>
        <dbReference type="ChEBI" id="CHEBI:15378"/>
        <dbReference type="ChEBI" id="CHEBI:57597"/>
        <dbReference type="ChEBI" id="CHEBI:57642"/>
        <dbReference type="ChEBI" id="CHEBI:57783"/>
        <dbReference type="ChEBI" id="CHEBI:58349"/>
        <dbReference type="EC" id="1.1.1.94"/>
    </reaction>
    <physiologicalReaction direction="right-to-left" evidence="9">
        <dbReference type="Rhea" id="RHEA:11098"/>
    </physiologicalReaction>
</comment>
<protein>
    <recommendedName>
        <fullName evidence="11 13">Glycerol-3-phosphate dehydrogenase [NAD(P)+]</fullName>
        <ecNumber evidence="10 13">1.1.1.94</ecNumber>
    </recommendedName>
    <alternativeName>
        <fullName evidence="13">NAD(P)(+)-dependent glycerol-3-phosphate dehydrogenase</fullName>
    </alternativeName>
    <alternativeName>
        <fullName evidence="12 13">NAD(P)H-dependent dihydroxyacetone-phosphate reductase</fullName>
    </alternativeName>
</protein>
<dbReference type="NCBIfam" id="NF000940">
    <property type="entry name" value="PRK00094.1-2"/>
    <property type="match status" value="1"/>
</dbReference>
<keyword evidence="4 13" id="KW-0560">Oxidoreductase</keyword>
<feature type="active site" description="Proton acceptor" evidence="13 14">
    <location>
        <position position="188"/>
    </location>
</feature>
<dbReference type="Gene3D" id="1.10.1040.10">
    <property type="entry name" value="N-(1-d-carboxylethyl)-l-norvaline Dehydrogenase, domain 2"/>
    <property type="match status" value="1"/>
</dbReference>
<dbReference type="RefSeq" id="WP_279233004.1">
    <property type="nucleotide sequence ID" value="NZ_SOAZ01000005.1"/>
</dbReference>
<dbReference type="GO" id="GO:0051287">
    <property type="term" value="F:NAD binding"/>
    <property type="evidence" value="ECO:0007669"/>
    <property type="project" value="InterPro"/>
</dbReference>
<feature type="binding site" evidence="13">
    <location>
        <position position="10"/>
    </location>
    <ligand>
        <name>NADPH</name>
        <dbReference type="ChEBI" id="CHEBI:57783"/>
    </ligand>
</feature>
<dbReference type="Pfam" id="PF07479">
    <property type="entry name" value="NAD_Gly3P_dh_C"/>
    <property type="match status" value="1"/>
</dbReference>
<comment type="similarity">
    <text evidence="1 13 17">Belongs to the NAD-dependent glycerol-3-phosphate dehydrogenase family.</text>
</comment>
<dbReference type="GO" id="GO:0046168">
    <property type="term" value="P:glycerol-3-phosphate catabolic process"/>
    <property type="evidence" value="ECO:0007669"/>
    <property type="project" value="InterPro"/>
</dbReference>
<dbReference type="Gene3D" id="3.40.50.720">
    <property type="entry name" value="NAD(P)-binding Rossmann-like Domain"/>
    <property type="match status" value="1"/>
</dbReference>
<evidence type="ECO:0000256" key="1">
    <source>
        <dbReference type="ARBA" id="ARBA00011009"/>
    </source>
</evidence>
<dbReference type="PRINTS" id="PR00077">
    <property type="entry name" value="GPDHDRGNASE"/>
</dbReference>
<dbReference type="FunFam" id="3.40.50.720:FF:000019">
    <property type="entry name" value="Glycerol-3-phosphate dehydrogenase [NAD(P)+]"/>
    <property type="match status" value="1"/>
</dbReference>
<feature type="binding site" evidence="13">
    <location>
        <position position="105"/>
    </location>
    <ligand>
        <name>NADPH</name>
        <dbReference type="ChEBI" id="CHEBI:57783"/>
    </ligand>
</feature>
<keyword evidence="13" id="KW-0547">Nucleotide-binding</keyword>
<evidence type="ECO:0000256" key="8">
    <source>
        <dbReference type="ARBA" id="ARBA00023264"/>
    </source>
</evidence>
<feature type="binding site" evidence="15">
    <location>
        <begin position="252"/>
        <end position="253"/>
    </location>
    <ligand>
        <name>substrate</name>
    </ligand>
</feature>
<dbReference type="InterPro" id="IPR036291">
    <property type="entry name" value="NAD(P)-bd_dom_sf"/>
</dbReference>
<dbReference type="GO" id="GO:0046167">
    <property type="term" value="P:glycerol-3-phosphate biosynthetic process"/>
    <property type="evidence" value="ECO:0007669"/>
    <property type="project" value="UniProtKB-UniRule"/>
</dbReference>
<dbReference type="NCBIfam" id="NF000941">
    <property type="entry name" value="PRK00094.1-3"/>
    <property type="match status" value="1"/>
</dbReference>
<dbReference type="Pfam" id="PF01210">
    <property type="entry name" value="NAD_Gly3P_dh_N"/>
    <property type="match status" value="1"/>
</dbReference>
<evidence type="ECO:0000256" key="9">
    <source>
        <dbReference type="ARBA" id="ARBA00052716"/>
    </source>
</evidence>
<comment type="subcellular location">
    <subcellularLocation>
        <location evidence="13">Cytoplasm</location>
    </subcellularLocation>
</comment>
<evidence type="ECO:0000313" key="21">
    <source>
        <dbReference type="Proteomes" id="UP000295325"/>
    </source>
</evidence>
<dbReference type="InterPro" id="IPR011128">
    <property type="entry name" value="G3P_DH_NAD-dep_N"/>
</dbReference>
<feature type="binding site" evidence="13">
    <location>
        <position position="276"/>
    </location>
    <ligand>
        <name>NADPH</name>
        <dbReference type="ChEBI" id="CHEBI:57783"/>
    </ligand>
</feature>
<evidence type="ECO:0000256" key="12">
    <source>
        <dbReference type="ARBA" id="ARBA00080511"/>
    </source>
</evidence>